<gene>
    <name evidence="9" type="primary">infB</name>
    <name evidence="15" type="ORF">B1A74_02615</name>
</gene>
<feature type="compositionally biased region" description="Low complexity" evidence="13">
    <location>
        <begin position="113"/>
        <end position="124"/>
    </location>
</feature>
<reference evidence="15 16" key="1">
    <citation type="submission" date="2017-02" db="EMBL/GenBank/DDBJ databases">
        <title>Genomic diversity within the haloalkaliphilic genus Thioalkalivibrio.</title>
        <authorList>
            <person name="Ahn A.-C."/>
            <person name="Meier-Kolthoff J."/>
            <person name="Overmars L."/>
            <person name="Richter M."/>
            <person name="Woyke T."/>
            <person name="Sorokin D.Y."/>
            <person name="Muyzer G."/>
        </authorList>
    </citation>
    <scope>NUCLEOTIDE SEQUENCE [LARGE SCALE GENOMIC DNA]</scope>
    <source>
        <strain evidence="15 16">HL17</strain>
    </source>
</reference>
<dbReference type="InterPro" id="IPR023115">
    <property type="entry name" value="TIF_IF2_dom3"/>
</dbReference>
<dbReference type="Pfam" id="PF22042">
    <property type="entry name" value="EF-G_D2"/>
    <property type="match status" value="1"/>
</dbReference>
<name>A0A1V3A0Z5_9GAMM</name>
<comment type="subcellular location">
    <subcellularLocation>
        <location evidence="1 9 11">Cytoplasm</location>
    </subcellularLocation>
</comment>
<evidence type="ECO:0000256" key="1">
    <source>
        <dbReference type="ARBA" id="ARBA00004496"/>
    </source>
</evidence>
<dbReference type="SUPFAM" id="SSF52156">
    <property type="entry name" value="Initiation factor IF2/eIF5b, domain 3"/>
    <property type="match status" value="1"/>
</dbReference>
<dbReference type="CDD" id="cd01887">
    <property type="entry name" value="IF2_eIF5B"/>
    <property type="match status" value="1"/>
</dbReference>
<dbReference type="Gene3D" id="3.30.56.50">
    <property type="entry name" value="Putative DNA-binding domain, N-terminal subdomain of bacterial translation initiation factor IF2"/>
    <property type="match status" value="1"/>
</dbReference>
<dbReference type="Gene3D" id="3.40.50.300">
    <property type="entry name" value="P-loop containing nucleotide triphosphate hydrolases"/>
    <property type="match status" value="1"/>
</dbReference>
<comment type="caution">
    <text evidence="15">The sequence shown here is derived from an EMBL/GenBank/DDBJ whole genome shotgun (WGS) entry which is preliminary data.</text>
</comment>
<feature type="compositionally biased region" description="Acidic residues" evidence="13">
    <location>
        <begin position="138"/>
        <end position="154"/>
    </location>
</feature>
<dbReference type="PROSITE" id="PS01176">
    <property type="entry name" value="IF2"/>
    <property type="match status" value="1"/>
</dbReference>
<dbReference type="HAMAP" id="MF_00100_B">
    <property type="entry name" value="IF_2_B"/>
    <property type="match status" value="1"/>
</dbReference>
<dbReference type="PANTHER" id="PTHR43381">
    <property type="entry name" value="TRANSLATION INITIATION FACTOR IF-2-RELATED"/>
    <property type="match status" value="1"/>
</dbReference>
<dbReference type="InterPro" id="IPR009000">
    <property type="entry name" value="Transl_B-barrel_sf"/>
</dbReference>
<evidence type="ECO:0000256" key="4">
    <source>
        <dbReference type="ARBA" id="ARBA00022490"/>
    </source>
</evidence>
<dbReference type="GO" id="GO:0003924">
    <property type="term" value="F:GTPase activity"/>
    <property type="evidence" value="ECO:0007669"/>
    <property type="project" value="UniProtKB-UniRule"/>
</dbReference>
<evidence type="ECO:0000313" key="15">
    <source>
        <dbReference type="EMBL" id="OOC11037.1"/>
    </source>
</evidence>
<dbReference type="InterPro" id="IPR013575">
    <property type="entry name" value="IF2_assoc_dom_bac"/>
</dbReference>
<feature type="binding site" evidence="9">
    <location>
        <begin position="498"/>
        <end position="502"/>
    </location>
    <ligand>
        <name>GTP</name>
        <dbReference type="ChEBI" id="CHEBI:37565"/>
    </ligand>
</feature>
<dbReference type="GO" id="GO:0005829">
    <property type="term" value="C:cytosol"/>
    <property type="evidence" value="ECO:0007669"/>
    <property type="project" value="TreeGrafter"/>
</dbReference>
<dbReference type="RefSeq" id="WP_026288906.1">
    <property type="nucleotide sequence ID" value="NZ_MUZR01000007.1"/>
</dbReference>
<dbReference type="AlphaFoldDB" id="A0A1V3A0Z5"/>
<comment type="similarity">
    <text evidence="2 9 10">Belongs to the TRAFAC class translation factor GTPase superfamily. Classic translation factor GTPase family. IF-2 subfamily.</text>
</comment>
<feature type="compositionally biased region" description="Acidic residues" evidence="13">
    <location>
        <begin position="163"/>
        <end position="188"/>
    </location>
</feature>
<dbReference type="STRING" id="252474.B1A74_02615"/>
<keyword evidence="4 9" id="KW-0963">Cytoplasm</keyword>
<evidence type="ECO:0000256" key="3">
    <source>
        <dbReference type="ARBA" id="ARBA00020675"/>
    </source>
</evidence>
<evidence type="ECO:0000256" key="12">
    <source>
        <dbReference type="SAM" id="Coils"/>
    </source>
</evidence>
<dbReference type="SUPFAM" id="SSF46955">
    <property type="entry name" value="Putative DNA-binding domain"/>
    <property type="match status" value="1"/>
</dbReference>
<dbReference type="Pfam" id="PF03144">
    <property type="entry name" value="GTP_EFTU_D2"/>
    <property type="match status" value="1"/>
</dbReference>
<dbReference type="FunFam" id="3.40.50.10050:FF:000001">
    <property type="entry name" value="Translation initiation factor IF-2"/>
    <property type="match status" value="1"/>
</dbReference>
<evidence type="ECO:0000256" key="10">
    <source>
        <dbReference type="RuleBase" id="RU000644"/>
    </source>
</evidence>
<feature type="compositionally biased region" description="Basic and acidic residues" evidence="13">
    <location>
        <begin position="312"/>
        <end position="325"/>
    </location>
</feature>
<dbReference type="InterPro" id="IPR036925">
    <property type="entry name" value="TIF_IF2_dom3_sf"/>
</dbReference>
<organism evidence="15 16">
    <name type="scientific">Thioalkalivibrio halophilus</name>
    <dbReference type="NCBI Taxonomy" id="252474"/>
    <lineage>
        <taxon>Bacteria</taxon>
        <taxon>Pseudomonadati</taxon>
        <taxon>Pseudomonadota</taxon>
        <taxon>Gammaproteobacteria</taxon>
        <taxon>Chromatiales</taxon>
        <taxon>Ectothiorhodospiraceae</taxon>
        <taxon>Thioalkalivibrio</taxon>
    </lineage>
</organism>
<dbReference type="Pfam" id="PF04760">
    <property type="entry name" value="IF2_N"/>
    <property type="match status" value="2"/>
</dbReference>
<feature type="binding site" evidence="9">
    <location>
        <begin position="452"/>
        <end position="459"/>
    </location>
    <ligand>
        <name>GTP</name>
        <dbReference type="ChEBI" id="CHEBI:37565"/>
    </ligand>
</feature>
<comment type="function">
    <text evidence="9 10">One of the essential components for the initiation of protein synthesis. Protects formylmethionyl-tRNA from spontaneous hydrolysis and promotes its binding to the 30S ribosomal subunits. Also involved in the hydrolysis of GTP during the formation of the 70S ribosomal complex.</text>
</comment>
<proteinExistence type="inferred from homology"/>
<evidence type="ECO:0000256" key="2">
    <source>
        <dbReference type="ARBA" id="ARBA00007733"/>
    </source>
</evidence>
<feature type="compositionally biased region" description="Acidic residues" evidence="13">
    <location>
        <begin position="198"/>
        <end position="207"/>
    </location>
</feature>
<feature type="region of interest" description="G-domain" evidence="9">
    <location>
        <begin position="446"/>
        <end position="594"/>
    </location>
</feature>
<dbReference type="InterPro" id="IPR053905">
    <property type="entry name" value="EF-G-like_DII"/>
</dbReference>
<dbReference type="NCBIfam" id="TIGR00231">
    <property type="entry name" value="small_GTP"/>
    <property type="match status" value="1"/>
</dbReference>
<dbReference type="Pfam" id="PF00009">
    <property type="entry name" value="GTP_EFTU"/>
    <property type="match status" value="1"/>
</dbReference>
<dbReference type="GO" id="GO:0005525">
    <property type="term" value="F:GTP binding"/>
    <property type="evidence" value="ECO:0007669"/>
    <property type="project" value="UniProtKB-KW"/>
</dbReference>
<evidence type="ECO:0000256" key="11">
    <source>
        <dbReference type="RuleBase" id="RU000645"/>
    </source>
</evidence>
<dbReference type="Gene3D" id="3.40.50.10050">
    <property type="entry name" value="Translation initiation factor IF- 2, domain 3"/>
    <property type="match status" value="1"/>
</dbReference>
<feature type="region of interest" description="Disordered" evidence="13">
    <location>
        <begin position="48"/>
        <end position="353"/>
    </location>
</feature>
<dbReference type="InterPro" id="IPR006847">
    <property type="entry name" value="IF2_N"/>
</dbReference>
<evidence type="ECO:0000256" key="5">
    <source>
        <dbReference type="ARBA" id="ARBA00022540"/>
    </source>
</evidence>
<feature type="binding site" evidence="9">
    <location>
        <begin position="552"/>
        <end position="555"/>
    </location>
    <ligand>
        <name>GTP</name>
        <dbReference type="ChEBI" id="CHEBI:37565"/>
    </ligand>
</feature>
<dbReference type="InterPro" id="IPR027417">
    <property type="entry name" value="P-loop_NTPase"/>
</dbReference>
<evidence type="ECO:0000313" key="16">
    <source>
        <dbReference type="Proteomes" id="UP000189177"/>
    </source>
</evidence>
<keyword evidence="7 9" id="KW-0648">Protein biosynthesis</keyword>
<evidence type="ECO:0000256" key="8">
    <source>
        <dbReference type="ARBA" id="ARBA00023134"/>
    </source>
</evidence>
<evidence type="ECO:0000256" key="7">
    <source>
        <dbReference type="ARBA" id="ARBA00022917"/>
    </source>
</evidence>
<dbReference type="NCBIfam" id="TIGR00487">
    <property type="entry name" value="IF-2"/>
    <property type="match status" value="1"/>
</dbReference>
<sequence length="943" mass="101086">MAQMTVQQFAESVGKPVDRLLEQLKEAGVEVAGPEAPITDAEKRQLLDHLRQGSSGGASDRVTLRRRSQAQTLKVSSGQGKTKTVNVEVRKKRTLKRKPADATPAPEDRPEAAENVESEAAAAPEETRPDAESPVTPEVEEAAAGEASEAEAPADEPVVAETPEPEPEPAADEAAAEEPADVEEEPEAAEAAAAEAPESPEAEEAAEEPAAAAEEAPAAPKKPLSRTQQLAMQLEAEREAQRKAVEARKQEEVEREERQKRKQEEQEKQEAKREKEEQARLEREAAQQRQAPAPAAAPAEPAKSGKGRKGGRKDDRKELHVAGDRRGRRKKGDKGKGAGQSQAAQAVAGKHGFAKPTAPVVREVEVPETITVADLAQAMAIKAPQLIKTLMGMGVMATINQSIDQETAMLVVEEMGHTAVPAREETIEDQIEVAQEQTAEPKARPPVVTVMGHVDHGKTSLLDHIRKTRVASGEAGGITQHIGAYHVENGHDGVTFLDTPGHAAFTAMRARGAQSTDIVILVVAADDGVMPQTLEAINHAKAAGVPIVVAVNKIDKPEADADRVINDLAQHEVIPEEWGGDTQFIRVSAHSGEGIDELLEGLGLQAELMELMAPDEGPARGVVIESRLDKGRGPVATVLVQSGSLKHGDIVLTGKEYGRVRAMFDDTGTAVKEVGPSMPVEILGLSGVPEAGDEMLVVADEKTAREVAEYRDTKQRERKLAAQQAAKLENIFNQMQEGDVGTVNILIKADVQGSAEALRESLVKLSNEEVRVKVISTGVGGISESDINLATASDAIVIAFNVRADAGAKRVAQENGIDVRYYSVIYEAIEDVKQALSGLLAPETREEIVGLAEVREVFKASSFGQVAGCLVVEGSVKRGNPIRVLRDNVVVYEGELESLRRFKDDVNEVRAGTECGIAVKNYNDVKAGDQIEVFQRVEVQRSL</sequence>
<keyword evidence="5 9" id="KW-0396">Initiation factor</keyword>
<dbReference type="GO" id="GO:0003743">
    <property type="term" value="F:translation initiation factor activity"/>
    <property type="evidence" value="ECO:0007669"/>
    <property type="project" value="UniProtKB-UniRule"/>
</dbReference>
<dbReference type="SUPFAM" id="SSF52540">
    <property type="entry name" value="P-loop containing nucleoside triphosphate hydrolases"/>
    <property type="match status" value="1"/>
</dbReference>
<dbReference type="Pfam" id="PF11987">
    <property type="entry name" value="IF-2"/>
    <property type="match status" value="1"/>
</dbReference>
<dbReference type="CDD" id="cd03702">
    <property type="entry name" value="IF2_mtIF2_II"/>
    <property type="match status" value="1"/>
</dbReference>
<accession>A0A1V3A0Z5</accession>
<keyword evidence="16" id="KW-1185">Reference proteome</keyword>
<dbReference type="FunFam" id="3.40.50.300:FF:000019">
    <property type="entry name" value="Translation initiation factor IF-2"/>
    <property type="match status" value="1"/>
</dbReference>
<dbReference type="FunFam" id="2.40.30.10:FF:000008">
    <property type="entry name" value="Translation initiation factor IF-2"/>
    <property type="match status" value="1"/>
</dbReference>
<keyword evidence="12" id="KW-0175">Coiled coil</keyword>
<dbReference type="InterPro" id="IPR009061">
    <property type="entry name" value="DNA-bd_dom_put_sf"/>
</dbReference>
<protein>
    <recommendedName>
        <fullName evidence="3 9">Translation initiation factor IF-2</fullName>
    </recommendedName>
</protein>
<feature type="compositionally biased region" description="Basic and acidic residues" evidence="13">
    <location>
        <begin position="235"/>
        <end position="286"/>
    </location>
</feature>
<dbReference type="InterPro" id="IPR005225">
    <property type="entry name" value="Small_GTP-bd"/>
</dbReference>
<feature type="domain" description="Tr-type G" evidence="14">
    <location>
        <begin position="443"/>
        <end position="612"/>
    </location>
</feature>
<keyword evidence="8 9" id="KW-0342">GTP-binding</keyword>
<dbReference type="InterPro" id="IPR000178">
    <property type="entry name" value="TF_IF2_bacterial-like"/>
</dbReference>
<dbReference type="Proteomes" id="UP000189177">
    <property type="component" value="Unassembled WGS sequence"/>
</dbReference>
<dbReference type="Pfam" id="PF08364">
    <property type="entry name" value="IF2_assoc"/>
    <property type="match status" value="1"/>
</dbReference>
<feature type="compositionally biased region" description="Polar residues" evidence="13">
    <location>
        <begin position="69"/>
        <end position="85"/>
    </location>
</feature>
<dbReference type="PROSITE" id="PS51722">
    <property type="entry name" value="G_TR_2"/>
    <property type="match status" value="1"/>
</dbReference>
<keyword evidence="6 9" id="KW-0547">Nucleotide-binding</keyword>
<dbReference type="Gene3D" id="2.40.30.10">
    <property type="entry name" value="Translation factors"/>
    <property type="match status" value="2"/>
</dbReference>
<evidence type="ECO:0000259" key="14">
    <source>
        <dbReference type="PROSITE" id="PS51722"/>
    </source>
</evidence>
<dbReference type="InterPro" id="IPR000795">
    <property type="entry name" value="T_Tr_GTP-bd_dom"/>
</dbReference>
<evidence type="ECO:0000256" key="6">
    <source>
        <dbReference type="ARBA" id="ARBA00022741"/>
    </source>
</evidence>
<dbReference type="CDD" id="cd03692">
    <property type="entry name" value="mtIF2_IVc"/>
    <property type="match status" value="1"/>
</dbReference>
<feature type="compositionally biased region" description="Low complexity" evidence="13">
    <location>
        <begin position="287"/>
        <end position="302"/>
    </location>
</feature>
<dbReference type="InterPro" id="IPR044145">
    <property type="entry name" value="IF2_II"/>
</dbReference>
<dbReference type="PANTHER" id="PTHR43381:SF5">
    <property type="entry name" value="TR-TYPE G DOMAIN-CONTAINING PROTEIN"/>
    <property type="match status" value="1"/>
</dbReference>
<feature type="compositionally biased region" description="Low complexity" evidence="13">
    <location>
        <begin position="339"/>
        <end position="350"/>
    </location>
</feature>
<feature type="compositionally biased region" description="Low complexity" evidence="13">
    <location>
        <begin position="208"/>
        <end position="219"/>
    </location>
</feature>
<feature type="coiled-coil region" evidence="12">
    <location>
        <begin position="711"/>
        <end position="768"/>
    </location>
</feature>
<evidence type="ECO:0000256" key="9">
    <source>
        <dbReference type="HAMAP-Rule" id="MF_00100"/>
    </source>
</evidence>
<evidence type="ECO:0000256" key="13">
    <source>
        <dbReference type="SAM" id="MobiDB-lite"/>
    </source>
</evidence>
<dbReference type="SUPFAM" id="SSF50447">
    <property type="entry name" value="Translation proteins"/>
    <property type="match status" value="2"/>
</dbReference>
<dbReference type="InterPro" id="IPR004161">
    <property type="entry name" value="EFTu-like_2"/>
</dbReference>
<dbReference type="InterPro" id="IPR015760">
    <property type="entry name" value="TIF_IF2"/>
</dbReference>
<dbReference type="EMBL" id="MUZR01000007">
    <property type="protein sequence ID" value="OOC11037.1"/>
    <property type="molecule type" value="Genomic_DNA"/>
</dbReference>
<dbReference type="FunFam" id="2.40.30.10:FF:000007">
    <property type="entry name" value="Translation initiation factor IF-2"/>
    <property type="match status" value="1"/>
</dbReference>